<dbReference type="InterPro" id="IPR001594">
    <property type="entry name" value="Palmitoyltrfase_DHHC"/>
</dbReference>
<comment type="similarity">
    <text evidence="10">Belongs to the DHHC palmitoyltransferase family.</text>
</comment>
<keyword evidence="5 10" id="KW-0472">Membrane</keyword>
<evidence type="ECO:0000256" key="8">
    <source>
        <dbReference type="ARBA" id="ARBA00023315"/>
    </source>
</evidence>
<protein>
    <recommendedName>
        <fullName evidence="10">Palmitoyltransferase</fullName>
        <ecNumber evidence="10">2.3.1.225</ecNumber>
    </recommendedName>
</protein>
<evidence type="ECO:0000313" key="12">
    <source>
        <dbReference type="EMBL" id="KAJ8991556.1"/>
    </source>
</evidence>
<keyword evidence="8 10" id="KW-0012">Acyltransferase</keyword>
<keyword evidence="3 10" id="KW-0812">Transmembrane</keyword>
<evidence type="ECO:0000256" key="9">
    <source>
        <dbReference type="ARBA" id="ARBA00048048"/>
    </source>
</evidence>
<reference evidence="12" key="1">
    <citation type="submission" date="2023-01" db="EMBL/GenBank/DDBJ databases">
        <title>Exophiala dermititidis isolated from Cystic Fibrosis Patient.</title>
        <authorList>
            <person name="Kurbessoian T."/>
            <person name="Crocker A."/>
            <person name="Murante D."/>
            <person name="Hogan D.A."/>
            <person name="Stajich J.E."/>
        </authorList>
    </citation>
    <scope>NUCLEOTIDE SEQUENCE</scope>
    <source>
        <strain evidence="12">Ex8</strain>
    </source>
</reference>
<evidence type="ECO:0000256" key="10">
    <source>
        <dbReference type="RuleBase" id="RU079119"/>
    </source>
</evidence>
<organism evidence="12 13">
    <name type="scientific">Exophiala dermatitidis</name>
    <name type="common">Black yeast-like fungus</name>
    <name type="synonym">Wangiella dermatitidis</name>
    <dbReference type="NCBI Taxonomy" id="5970"/>
    <lineage>
        <taxon>Eukaryota</taxon>
        <taxon>Fungi</taxon>
        <taxon>Dikarya</taxon>
        <taxon>Ascomycota</taxon>
        <taxon>Pezizomycotina</taxon>
        <taxon>Eurotiomycetes</taxon>
        <taxon>Chaetothyriomycetidae</taxon>
        <taxon>Chaetothyriales</taxon>
        <taxon>Herpotrichiellaceae</taxon>
        <taxon>Exophiala</taxon>
    </lineage>
</organism>
<keyword evidence="6" id="KW-0564">Palmitate</keyword>
<name>A0AAN6EWF4_EXODE</name>
<comment type="domain">
    <text evidence="10">The DHHC domain is required for palmitoyltransferase activity.</text>
</comment>
<dbReference type="Pfam" id="PF01529">
    <property type="entry name" value="DHHC"/>
    <property type="match status" value="1"/>
</dbReference>
<sequence length="414" mass="47898">MSAVRTIAIVILSISFVVFIALFGRLPIFRRTPVAFLHRLVWKHIPNAFIAVDDRLTGRRITRSLARTGNYLMNEAHPIVLIFFVLLQLIGEVLFIPAAWDRLSGSQIATIFVLVPLPFVFLYLSATTSSTITPQNHRSSMLAYPYDYVLFHPGYFCSTCRHAKPARSKHCSLCRACIQRHDHHCIWINNCVGRNNYLWFCLLLASIAVLLAYGAILGYVLLDAELQEKFVPAELTRGSLTVKRWSTTLSWAEFGHCWAWVISKEWRVGAVTMLMAMSWPLALAFLAYHGYLVWAGMTTNESAKWQEWKEDINDGVVYRAEMWRIRESYPPLPRDVEPREEDVRWPKGVRARWWLIRTRDGRPPLKKVKVEGKEGENREEPDERWVRVRSIAEVENVYDLGFWDNLVDGLFNRG</sequence>
<evidence type="ECO:0000256" key="2">
    <source>
        <dbReference type="ARBA" id="ARBA00022679"/>
    </source>
</evidence>
<keyword evidence="4 10" id="KW-1133">Transmembrane helix</keyword>
<dbReference type="Proteomes" id="UP001161757">
    <property type="component" value="Unassembled WGS sequence"/>
</dbReference>
<dbReference type="GO" id="GO:0005783">
    <property type="term" value="C:endoplasmic reticulum"/>
    <property type="evidence" value="ECO:0007669"/>
    <property type="project" value="TreeGrafter"/>
</dbReference>
<feature type="transmembrane region" description="Helical" evidence="10">
    <location>
        <begin position="197"/>
        <end position="222"/>
    </location>
</feature>
<dbReference type="GO" id="GO:0019706">
    <property type="term" value="F:protein-cysteine S-palmitoyltransferase activity"/>
    <property type="evidence" value="ECO:0007669"/>
    <property type="project" value="UniProtKB-EC"/>
</dbReference>
<dbReference type="GO" id="GO:0016020">
    <property type="term" value="C:membrane"/>
    <property type="evidence" value="ECO:0007669"/>
    <property type="project" value="UniProtKB-SubCell"/>
</dbReference>
<feature type="transmembrane region" description="Helical" evidence="10">
    <location>
        <begin position="106"/>
        <end position="124"/>
    </location>
</feature>
<evidence type="ECO:0000256" key="5">
    <source>
        <dbReference type="ARBA" id="ARBA00023136"/>
    </source>
</evidence>
<dbReference type="InterPro" id="IPR039859">
    <property type="entry name" value="PFA4/ZDH16/20/ERF2-like"/>
</dbReference>
<evidence type="ECO:0000256" key="1">
    <source>
        <dbReference type="ARBA" id="ARBA00004141"/>
    </source>
</evidence>
<feature type="transmembrane region" description="Helical" evidence="10">
    <location>
        <begin position="6"/>
        <end position="24"/>
    </location>
</feature>
<dbReference type="PROSITE" id="PS50216">
    <property type="entry name" value="DHHC"/>
    <property type="match status" value="1"/>
</dbReference>
<proteinExistence type="inferred from homology"/>
<feature type="transmembrane region" description="Helical" evidence="10">
    <location>
        <begin position="268"/>
        <end position="288"/>
    </location>
</feature>
<keyword evidence="7" id="KW-0449">Lipoprotein</keyword>
<comment type="subcellular location">
    <subcellularLocation>
        <location evidence="1">Membrane</location>
        <topology evidence="1">Multi-pass membrane protein</topology>
    </subcellularLocation>
</comment>
<gene>
    <name evidence="12" type="primary">SWF1</name>
    <name evidence="12" type="ORF">HRR80_004887</name>
</gene>
<dbReference type="PANTHER" id="PTHR22883">
    <property type="entry name" value="ZINC FINGER DHHC DOMAIN CONTAINING PROTEIN"/>
    <property type="match status" value="1"/>
</dbReference>
<evidence type="ECO:0000259" key="11">
    <source>
        <dbReference type="Pfam" id="PF01529"/>
    </source>
</evidence>
<dbReference type="GO" id="GO:0006612">
    <property type="term" value="P:protein targeting to membrane"/>
    <property type="evidence" value="ECO:0007669"/>
    <property type="project" value="TreeGrafter"/>
</dbReference>
<comment type="caution">
    <text evidence="12">The sequence shown here is derived from an EMBL/GenBank/DDBJ whole genome shotgun (WGS) entry which is preliminary data.</text>
</comment>
<keyword evidence="2 10" id="KW-0808">Transferase</keyword>
<dbReference type="PANTHER" id="PTHR22883:SF480">
    <property type="entry name" value="PALMITOYLTRANSFERASE SWF1"/>
    <property type="match status" value="1"/>
</dbReference>
<dbReference type="GO" id="GO:0005794">
    <property type="term" value="C:Golgi apparatus"/>
    <property type="evidence" value="ECO:0007669"/>
    <property type="project" value="TreeGrafter"/>
</dbReference>
<evidence type="ECO:0000256" key="7">
    <source>
        <dbReference type="ARBA" id="ARBA00023288"/>
    </source>
</evidence>
<dbReference type="EC" id="2.3.1.225" evidence="10"/>
<dbReference type="AlphaFoldDB" id="A0AAN6EWF4"/>
<accession>A0AAN6EWF4</accession>
<comment type="catalytic activity">
    <reaction evidence="9 10">
        <text>L-cysteinyl-[protein] + hexadecanoyl-CoA = S-hexadecanoyl-L-cysteinyl-[protein] + CoA</text>
        <dbReference type="Rhea" id="RHEA:36683"/>
        <dbReference type="Rhea" id="RHEA-COMP:10131"/>
        <dbReference type="Rhea" id="RHEA-COMP:11032"/>
        <dbReference type="ChEBI" id="CHEBI:29950"/>
        <dbReference type="ChEBI" id="CHEBI:57287"/>
        <dbReference type="ChEBI" id="CHEBI:57379"/>
        <dbReference type="ChEBI" id="CHEBI:74151"/>
        <dbReference type="EC" id="2.3.1.225"/>
    </reaction>
</comment>
<dbReference type="EMBL" id="JAJGCB010000008">
    <property type="protein sequence ID" value="KAJ8991556.1"/>
    <property type="molecule type" value="Genomic_DNA"/>
</dbReference>
<feature type="domain" description="Palmitoyltransferase DHHC" evidence="11">
    <location>
        <begin position="153"/>
        <end position="306"/>
    </location>
</feature>
<evidence type="ECO:0000256" key="3">
    <source>
        <dbReference type="ARBA" id="ARBA00022692"/>
    </source>
</evidence>
<evidence type="ECO:0000256" key="6">
    <source>
        <dbReference type="ARBA" id="ARBA00023139"/>
    </source>
</evidence>
<evidence type="ECO:0000313" key="13">
    <source>
        <dbReference type="Proteomes" id="UP001161757"/>
    </source>
</evidence>
<feature type="transmembrane region" description="Helical" evidence="10">
    <location>
        <begin position="79"/>
        <end position="100"/>
    </location>
</feature>
<evidence type="ECO:0000256" key="4">
    <source>
        <dbReference type="ARBA" id="ARBA00022989"/>
    </source>
</evidence>